<dbReference type="GeneID" id="95391483"/>
<dbReference type="Proteomes" id="UP000579945">
    <property type="component" value="Unassembled WGS sequence"/>
</dbReference>
<dbReference type="AlphaFoldDB" id="A0A7W5YSP1"/>
<feature type="region of interest" description="Disordered" evidence="1">
    <location>
        <begin position="65"/>
        <end position="84"/>
    </location>
</feature>
<evidence type="ECO:0008006" key="4">
    <source>
        <dbReference type="Google" id="ProtNLM"/>
    </source>
</evidence>
<protein>
    <recommendedName>
        <fullName evidence="4">Transposase</fullName>
    </recommendedName>
</protein>
<name>A0A7W5YSP1_9ACTN</name>
<accession>A0A7W5YSP1</accession>
<dbReference type="RefSeq" id="WP_183652379.1">
    <property type="nucleotide sequence ID" value="NZ_BAAAXX010000034.1"/>
</dbReference>
<gene>
    <name evidence="2" type="ORF">FHR33_005154</name>
</gene>
<keyword evidence="3" id="KW-1185">Reference proteome</keyword>
<reference evidence="2 3" key="1">
    <citation type="submission" date="2020-08" db="EMBL/GenBank/DDBJ databases">
        <title>Sequencing the genomes of 1000 actinobacteria strains.</title>
        <authorList>
            <person name="Klenk H.-P."/>
        </authorList>
    </citation>
    <scope>NUCLEOTIDE SEQUENCE [LARGE SCALE GENOMIC DNA]</scope>
    <source>
        <strain evidence="2 3">DSM 44320</strain>
    </source>
</reference>
<sequence length="84" mass="9509">MTRWLSPDGIEVEHIVRDERPCLRVSHRVDGRRYHVADCWSPEQVALHVDLASLVEVVDLQQIRAKRRPRGDQAVTGASGGRQA</sequence>
<proteinExistence type="predicted"/>
<organism evidence="2 3">
    <name type="scientific">Nonomuraea dietziae</name>
    <dbReference type="NCBI Taxonomy" id="65515"/>
    <lineage>
        <taxon>Bacteria</taxon>
        <taxon>Bacillati</taxon>
        <taxon>Actinomycetota</taxon>
        <taxon>Actinomycetes</taxon>
        <taxon>Streptosporangiales</taxon>
        <taxon>Streptosporangiaceae</taxon>
        <taxon>Nonomuraea</taxon>
    </lineage>
</organism>
<evidence type="ECO:0000256" key="1">
    <source>
        <dbReference type="SAM" id="MobiDB-lite"/>
    </source>
</evidence>
<evidence type="ECO:0000313" key="2">
    <source>
        <dbReference type="EMBL" id="MBB3729294.1"/>
    </source>
</evidence>
<comment type="caution">
    <text evidence="2">The sequence shown here is derived from an EMBL/GenBank/DDBJ whole genome shotgun (WGS) entry which is preliminary data.</text>
</comment>
<evidence type="ECO:0000313" key="3">
    <source>
        <dbReference type="Proteomes" id="UP000579945"/>
    </source>
</evidence>
<dbReference type="EMBL" id="JACIBV010000001">
    <property type="protein sequence ID" value="MBB3729294.1"/>
    <property type="molecule type" value="Genomic_DNA"/>
</dbReference>